<keyword evidence="6" id="KW-0560">Oxidoreductase</keyword>
<gene>
    <name evidence="8" type="ORF">LEMA_P006390.1</name>
</gene>
<dbReference type="STRING" id="985895.E5AF63"/>
<dbReference type="OrthoDB" id="66881at2759"/>
<dbReference type="GO" id="GO:0050660">
    <property type="term" value="F:flavin adenine dinucleotide binding"/>
    <property type="evidence" value="ECO:0007669"/>
    <property type="project" value="InterPro"/>
</dbReference>
<dbReference type="InterPro" id="IPR050775">
    <property type="entry name" value="FAD-binding_Monooxygenases"/>
</dbReference>
<evidence type="ECO:0000313" key="8">
    <source>
        <dbReference type="EMBL" id="CBY01852.1"/>
    </source>
</evidence>
<dbReference type="Pfam" id="PF00743">
    <property type="entry name" value="FMO-like"/>
    <property type="match status" value="1"/>
</dbReference>
<comment type="cofactor">
    <cofactor evidence="1">
        <name>FAD</name>
        <dbReference type="ChEBI" id="CHEBI:57692"/>
    </cofactor>
</comment>
<comment type="similarity">
    <text evidence="2">Belongs to the FAD-binding monooxygenase family.</text>
</comment>
<sequence length="694" mass="78851">MSLMSEVNSLSYRCASLREEQFPRMPSSPYSTATMVGGRMNGCISLFHDEVRTPKNMRFSILSVLSTISHDWFMATSIQCPSSVNEWKQARQIQWACSSVRTWLDCSGHAVTRDRIDRGYSMCLKSLVEDPSVVKSLTMAIAPIPAKDVKDAATNGQTKNDQEYDVIIVGAGFSGISSLYRLRKDGLQAHIFEAGSDFGGVWYWNRYPGARVDSETPFYQLNIPEVYNTWSFSQRFPDHRELRKYMAHVDKTLGLRKDVSFDSKVFGCMWDQEAAKWVVRTENGMMARARWLILATGLLHKTHLPDWPGQQEYKGVIRHSGEWPEETSVKGKRVAVIGAGATSVQIVQELAKEASHLTVLMRRPSYCLPMGQRIWTEEEQVAWRAYYPALFAAGRNSAAGFPGVGCDVRVQDVSPEEREKYLESVWVCGGFQFMLRNYNNILVDKEANKIIYDFWKKKVRQRLTDPAKQEQMAPDSMPYYFSTKRTPLEHDYYDLLNQPNVEIVNLYEHGIERFTETGLQLANESKAREFDYVVCATGFDSFTGSLTNMGLISKDGIDIKEVWRNGVRTFLGMMFNGFPNAFMVYSPQAPTALSNGPTIIECQCDFVCDTIKSMQVQGDKTTIEPTKQAEDEWKAGMDAVIEHTLFPYTDSWWNTANIPGKKKENQTYILGIGAYEKQCREMMVGWKGFEVGGV</sequence>
<evidence type="ECO:0000256" key="3">
    <source>
        <dbReference type="ARBA" id="ARBA00022630"/>
    </source>
</evidence>
<evidence type="ECO:0000256" key="4">
    <source>
        <dbReference type="ARBA" id="ARBA00022827"/>
    </source>
</evidence>
<dbReference type="PANTHER" id="PTHR43098">
    <property type="entry name" value="L-ORNITHINE N(5)-MONOOXYGENASE-RELATED"/>
    <property type="match status" value="1"/>
</dbReference>
<dbReference type="Gene3D" id="3.50.50.60">
    <property type="entry name" value="FAD/NAD(P)-binding domain"/>
    <property type="match status" value="2"/>
</dbReference>
<protein>
    <recommendedName>
        <fullName evidence="10">FAD/NAD(P)-binding domain-containing protein</fullName>
    </recommendedName>
</protein>
<evidence type="ECO:0008006" key="10">
    <source>
        <dbReference type="Google" id="ProtNLM"/>
    </source>
</evidence>
<dbReference type="InterPro" id="IPR036188">
    <property type="entry name" value="FAD/NAD-bd_sf"/>
</dbReference>
<dbReference type="OMA" id="TGVQCVQ"/>
<name>E5AF63_LEPMJ</name>
<dbReference type="GeneID" id="13286022"/>
<reference evidence="9" key="1">
    <citation type="journal article" date="2011" name="Nat. Commun.">
        <title>Effector diversification within compartments of the Leptosphaeria maculans genome affected by Repeat-Induced Point mutations.</title>
        <authorList>
            <person name="Rouxel T."/>
            <person name="Grandaubert J."/>
            <person name="Hane J.K."/>
            <person name="Hoede C."/>
            <person name="van de Wouw A.P."/>
            <person name="Couloux A."/>
            <person name="Dominguez V."/>
            <person name="Anthouard V."/>
            <person name="Bally P."/>
            <person name="Bourras S."/>
            <person name="Cozijnsen A.J."/>
            <person name="Ciuffetti L.M."/>
            <person name="Degrave A."/>
            <person name="Dilmaghani A."/>
            <person name="Duret L."/>
            <person name="Fudal I."/>
            <person name="Goodwin S.B."/>
            <person name="Gout L."/>
            <person name="Glaser N."/>
            <person name="Linglin J."/>
            <person name="Kema G.H.J."/>
            <person name="Lapalu N."/>
            <person name="Lawrence C.B."/>
            <person name="May K."/>
            <person name="Meyer M."/>
            <person name="Ollivier B."/>
            <person name="Poulain J."/>
            <person name="Schoch C.L."/>
            <person name="Simon A."/>
            <person name="Spatafora J.W."/>
            <person name="Stachowiak A."/>
            <person name="Turgeon B.G."/>
            <person name="Tyler B.M."/>
            <person name="Vincent D."/>
            <person name="Weissenbach J."/>
            <person name="Amselem J."/>
            <person name="Quesneville H."/>
            <person name="Oliver R.P."/>
            <person name="Wincker P."/>
            <person name="Balesdent M.-H."/>
            <person name="Howlett B.J."/>
        </authorList>
    </citation>
    <scope>NUCLEOTIDE SEQUENCE [LARGE SCALE GENOMIC DNA]</scope>
    <source>
        <strain evidence="9">JN3 / isolate v23.1.3 / race Av1-4-5-6-7-8</strain>
    </source>
</reference>
<evidence type="ECO:0000256" key="1">
    <source>
        <dbReference type="ARBA" id="ARBA00001974"/>
    </source>
</evidence>
<dbReference type="eggNOG" id="KOG1399">
    <property type="taxonomic scope" value="Eukaryota"/>
</dbReference>
<dbReference type="VEuPathDB" id="FungiDB:LEMA_P006390.1"/>
<keyword evidence="7" id="KW-0503">Monooxygenase</keyword>
<proteinExistence type="inferred from homology"/>
<dbReference type="PRINTS" id="PR00411">
    <property type="entry name" value="PNDRDTASEI"/>
</dbReference>
<keyword evidence="5" id="KW-0521">NADP</keyword>
<dbReference type="AlphaFoldDB" id="E5AF63"/>
<accession>E5AF63</accession>
<keyword evidence="3" id="KW-0285">Flavoprotein</keyword>
<dbReference type="GO" id="GO:0050661">
    <property type="term" value="F:NADP binding"/>
    <property type="evidence" value="ECO:0007669"/>
    <property type="project" value="InterPro"/>
</dbReference>
<evidence type="ECO:0000256" key="7">
    <source>
        <dbReference type="ARBA" id="ARBA00023033"/>
    </source>
</evidence>
<dbReference type="EMBL" id="FP929139">
    <property type="protein sequence ID" value="CBY01852.1"/>
    <property type="molecule type" value="Genomic_DNA"/>
</dbReference>
<keyword evidence="4" id="KW-0274">FAD</keyword>
<dbReference type="InterPro" id="IPR020946">
    <property type="entry name" value="Flavin_mOase-like"/>
</dbReference>
<evidence type="ECO:0000256" key="6">
    <source>
        <dbReference type="ARBA" id="ARBA00023002"/>
    </source>
</evidence>
<dbReference type="GO" id="GO:0004499">
    <property type="term" value="F:N,N-dimethylaniline monooxygenase activity"/>
    <property type="evidence" value="ECO:0007669"/>
    <property type="project" value="InterPro"/>
</dbReference>
<evidence type="ECO:0000256" key="5">
    <source>
        <dbReference type="ARBA" id="ARBA00022857"/>
    </source>
</evidence>
<organism evidence="8 9">
    <name type="scientific">Leptosphaeria maculans (strain JN3 / isolate v23.1.3 / race Av1-4-5-6-7-8)</name>
    <name type="common">Blackleg fungus</name>
    <name type="synonym">Phoma lingam</name>
    <dbReference type="NCBI Taxonomy" id="985895"/>
    <lineage>
        <taxon>Eukaryota</taxon>
        <taxon>Fungi</taxon>
        <taxon>Dikarya</taxon>
        <taxon>Ascomycota</taxon>
        <taxon>Pezizomycotina</taxon>
        <taxon>Dothideomycetes</taxon>
        <taxon>Pleosporomycetidae</taxon>
        <taxon>Pleosporales</taxon>
        <taxon>Pleosporineae</taxon>
        <taxon>Leptosphaeriaceae</taxon>
        <taxon>Plenodomus</taxon>
        <taxon>Plenodomus lingam/Leptosphaeria maculans species complex</taxon>
    </lineage>
</organism>
<evidence type="ECO:0000256" key="2">
    <source>
        <dbReference type="ARBA" id="ARBA00010139"/>
    </source>
</evidence>
<dbReference type="InParanoid" id="E5AF63"/>
<dbReference type="PANTHER" id="PTHR43098:SF3">
    <property type="entry name" value="L-ORNITHINE N(5)-MONOOXYGENASE-RELATED"/>
    <property type="match status" value="1"/>
</dbReference>
<dbReference type="SUPFAM" id="SSF51905">
    <property type="entry name" value="FAD/NAD(P)-binding domain"/>
    <property type="match status" value="2"/>
</dbReference>
<dbReference type="HOGENOM" id="CLU_006937_8_0_1"/>
<evidence type="ECO:0000313" key="9">
    <source>
        <dbReference type="Proteomes" id="UP000002668"/>
    </source>
</evidence>
<dbReference type="Proteomes" id="UP000002668">
    <property type="component" value="Genome"/>
</dbReference>
<keyword evidence="9" id="KW-1185">Reference proteome</keyword>